<dbReference type="SMART" id="SM00567">
    <property type="entry name" value="EZ_HEAT"/>
    <property type="match status" value="5"/>
</dbReference>
<dbReference type="Gene3D" id="1.25.10.10">
    <property type="entry name" value="Leucine-rich Repeat Variant"/>
    <property type="match status" value="2"/>
</dbReference>
<dbReference type="InterPro" id="IPR011989">
    <property type="entry name" value="ARM-like"/>
</dbReference>
<dbReference type="InterPro" id="IPR004155">
    <property type="entry name" value="PBS_lyase_HEAT"/>
</dbReference>
<gene>
    <name evidence="1" type="ORF">GF359_00660</name>
</gene>
<dbReference type="InterPro" id="IPR016024">
    <property type="entry name" value="ARM-type_fold"/>
</dbReference>
<protein>
    <recommendedName>
        <fullName evidence="3">HEAT repeat domain-containing protein</fullName>
    </recommendedName>
</protein>
<name>A0A9D5QBP8_UNCW3</name>
<evidence type="ECO:0000313" key="1">
    <source>
        <dbReference type="EMBL" id="MBD3363704.1"/>
    </source>
</evidence>
<dbReference type="PANTHER" id="PTHR12697:SF5">
    <property type="entry name" value="DEOXYHYPUSINE HYDROXYLASE"/>
    <property type="match status" value="1"/>
</dbReference>
<proteinExistence type="predicted"/>
<reference evidence="1" key="1">
    <citation type="submission" date="2019-11" db="EMBL/GenBank/DDBJ databases">
        <title>Microbial mats filling the niche in hypersaline microbial mats.</title>
        <authorList>
            <person name="Wong H.L."/>
            <person name="Macleod F.I."/>
            <person name="White R.A. III"/>
            <person name="Burns B.P."/>
        </authorList>
    </citation>
    <scope>NUCLEOTIDE SEQUENCE</scope>
    <source>
        <strain evidence="1">Bin_327</strain>
    </source>
</reference>
<evidence type="ECO:0008006" key="3">
    <source>
        <dbReference type="Google" id="ProtNLM"/>
    </source>
</evidence>
<dbReference type="PROSITE" id="PS51257">
    <property type="entry name" value="PROKAR_LIPOPROTEIN"/>
    <property type="match status" value="1"/>
</dbReference>
<dbReference type="EMBL" id="WJKJ01000019">
    <property type="protein sequence ID" value="MBD3363704.1"/>
    <property type="molecule type" value="Genomic_DNA"/>
</dbReference>
<accession>A0A9D5QBP8</accession>
<dbReference type="SUPFAM" id="SSF48371">
    <property type="entry name" value="ARM repeat"/>
    <property type="match status" value="1"/>
</dbReference>
<dbReference type="AlphaFoldDB" id="A0A9D5QBP8"/>
<dbReference type="Proteomes" id="UP000630660">
    <property type="component" value="Unassembled WGS sequence"/>
</dbReference>
<dbReference type="PANTHER" id="PTHR12697">
    <property type="entry name" value="PBS LYASE HEAT-LIKE PROTEIN"/>
    <property type="match status" value="1"/>
</dbReference>
<dbReference type="GO" id="GO:0016491">
    <property type="term" value="F:oxidoreductase activity"/>
    <property type="evidence" value="ECO:0007669"/>
    <property type="project" value="TreeGrafter"/>
</dbReference>
<dbReference type="Pfam" id="PF13646">
    <property type="entry name" value="HEAT_2"/>
    <property type="match status" value="1"/>
</dbReference>
<sequence length="263" mass="29220">MIKKTNRPLVIALAIIPLILGFTACSSGPTVDGYGVSWWTRKLKVGLPSEKIEAIKALSEIRNEKSIEPLIDALLDEDDNVRSEAALALAEFDDKRAVEPLITSLKDKYPLVRKNAAYTLGILKHTQAVEHLIPLLDEKSESVANSAVFALGEIGDARAAEALINLYVSKCETRTYEESAISSMYVDVGVEAKEALIQIGMPAVEPLIDALKHENGLVRNKIADILERICPNDDNLGSSYTAWKNWWRENKELYESIEWIDVK</sequence>
<organism evidence="1 2">
    <name type="scientific">candidate division WOR-3 bacterium</name>
    <dbReference type="NCBI Taxonomy" id="2052148"/>
    <lineage>
        <taxon>Bacteria</taxon>
        <taxon>Bacteria division WOR-3</taxon>
    </lineage>
</organism>
<evidence type="ECO:0000313" key="2">
    <source>
        <dbReference type="Proteomes" id="UP000630660"/>
    </source>
</evidence>
<comment type="caution">
    <text evidence="1">The sequence shown here is derived from an EMBL/GenBank/DDBJ whole genome shotgun (WGS) entry which is preliminary data.</text>
</comment>
<dbReference type="Pfam" id="PF03130">
    <property type="entry name" value="HEAT_PBS"/>
    <property type="match status" value="1"/>
</dbReference>